<evidence type="ECO:0000256" key="1">
    <source>
        <dbReference type="PROSITE-ProRule" id="PRU00285"/>
    </source>
</evidence>
<keyword evidence="5" id="KW-1185">Reference proteome</keyword>
<proteinExistence type="inferred from homology"/>
<dbReference type="InterPro" id="IPR031107">
    <property type="entry name" value="Small_HSP"/>
</dbReference>
<dbReference type="Proteomes" id="UP001500418">
    <property type="component" value="Unassembled WGS sequence"/>
</dbReference>
<evidence type="ECO:0000313" key="4">
    <source>
        <dbReference type="EMBL" id="GAA0919542.1"/>
    </source>
</evidence>
<dbReference type="SUPFAM" id="SSF49764">
    <property type="entry name" value="HSP20-like chaperones"/>
    <property type="match status" value="1"/>
</dbReference>
<comment type="caution">
    <text evidence="4">The sequence shown here is derived from an EMBL/GenBank/DDBJ whole genome shotgun (WGS) entry which is preliminary data.</text>
</comment>
<name>A0ABN1P054_9ACTN</name>
<dbReference type="CDD" id="cd06464">
    <property type="entry name" value="ACD_sHsps-like"/>
    <property type="match status" value="1"/>
</dbReference>
<protein>
    <recommendedName>
        <fullName evidence="3">SHSP domain-containing protein</fullName>
    </recommendedName>
</protein>
<accession>A0ABN1P054</accession>
<evidence type="ECO:0000259" key="3">
    <source>
        <dbReference type="PROSITE" id="PS01031"/>
    </source>
</evidence>
<reference evidence="4 5" key="1">
    <citation type="journal article" date="2019" name="Int. J. Syst. Evol. Microbiol.">
        <title>The Global Catalogue of Microorganisms (GCM) 10K type strain sequencing project: providing services to taxonomists for standard genome sequencing and annotation.</title>
        <authorList>
            <consortium name="The Broad Institute Genomics Platform"/>
            <consortium name="The Broad Institute Genome Sequencing Center for Infectious Disease"/>
            <person name="Wu L."/>
            <person name="Ma J."/>
        </authorList>
    </citation>
    <scope>NUCLEOTIDE SEQUENCE [LARGE SCALE GENOMIC DNA]</scope>
    <source>
        <strain evidence="4 5">JCM 11444</strain>
    </source>
</reference>
<sequence length="162" mass="17695">MTLPVRRVSRAPLAERRHPGWTTGPLAEFDDLFSRMGSLLESTVGSLTPMTEGTTWSPSADVSETDDAYQIEAGLPGVKREDVDIEMAGQELVISGELKERERAGVLRRGTRRTGRFEYRALLPGEIDADSVRAALHDGVLSVEIPKVAAAKPRHIEITTGD</sequence>
<evidence type="ECO:0000313" key="5">
    <source>
        <dbReference type="Proteomes" id="UP001500418"/>
    </source>
</evidence>
<dbReference type="PROSITE" id="PS01031">
    <property type="entry name" value="SHSP"/>
    <property type="match status" value="1"/>
</dbReference>
<organism evidence="4 5">
    <name type="scientific">Streptomyces rhizosphaericus</name>
    <dbReference type="NCBI Taxonomy" id="114699"/>
    <lineage>
        <taxon>Bacteria</taxon>
        <taxon>Bacillati</taxon>
        <taxon>Actinomycetota</taxon>
        <taxon>Actinomycetes</taxon>
        <taxon>Kitasatosporales</taxon>
        <taxon>Streptomycetaceae</taxon>
        <taxon>Streptomyces</taxon>
        <taxon>Streptomyces violaceusniger group</taxon>
    </lineage>
</organism>
<dbReference type="Pfam" id="PF00011">
    <property type="entry name" value="HSP20"/>
    <property type="match status" value="1"/>
</dbReference>
<feature type="domain" description="SHSP" evidence="3">
    <location>
        <begin position="51"/>
        <end position="161"/>
    </location>
</feature>
<dbReference type="InterPro" id="IPR008978">
    <property type="entry name" value="HSP20-like_chaperone"/>
</dbReference>
<dbReference type="Gene3D" id="2.60.40.790">
    <property type="match status" value="1"/>
</dbReference>
<dbReference type="EMBL" id="BAAAID010000004">
    <property type="protein sequence ID" value="GAA0919542.1"/>
    <property type="molecule type" value="Genomic_DNA"/>
</dbReference>
<dbReference type="InterPro" id="IPR002068">
    <property type="entry name" value="A-crystallin/Hsp20_dom"/>
</dbReference>
<comment type="similarity">
    <text evidence="1 2">Belongs to the small heat shock protein (HSP20) family.</text>
</comment>
<gene>
    <name evidence="4" type="ORF">GCM10009575_011580</name>
</gene>
<dbReference type="PANTHER" id="PTHR11527">
    <property type="entry name" value="HEAT-SHOCK PROTEIN 20 FAMILY MEMBER"/>
    <property type="match status" value="1"/>
</dbReference>
<evidence type="ECO:0000256" key="2">
    <source>
        <dbReference type="RuleBase" id="RU003616"/>
    </source>
</evidence>